<keyword evidence="5 8" id="KW-0812">Transmembrane</keyword>
<sequence>MDQTPASDIAKPIFAVKYLLSPTIALACVLAFRWPIWTRVVLFAWYTHHLLQGMSIHTGEMWSDYSNGSTLGGDLFKTLYMLFLVDPIKDWRHKSDGEKPISERPWWQRIYWCVCAAMTARGVGWNYQVSGVPSPSKLNRSMFLCCTAVRVLASYVLLDVLQFLIQNEPFFNDPQPNSSMRSHNFPTQIFYMILCFGLPYGALRFYYYIGAFIAIASGYSSQEEWPDLFGSWFDAYSVRTLWGRTWHQTYRRQLDSIGKAVAHLLGASRGSPVFQMIRINIAFLVSGVMHAFSGYSIGQHFGVAFPFFIAQPLAIIFEMFFASTTKKYTTSIPFYVRRCIGYTWTLVWFTYSASWYIDPIAQAGFGKNDIVSFSVVRFVLERFIRGS</sequence>
<dbReference type="PANTHER" id="PTHR31595">
    <property type="entry name" value="LONG-CHAIN-ALCOHOL O-FATTY-ACYLTRANSFERASE 3-RELATED"/>
    <property type="match status" value="1"/>
</dbReference>
<evidence type="ECO:0000256" key="2">
    <source>
        <dbReference type="ARBA" id="ARBA00005179"/>
    </source>
</evidence>
<dbReference type="PANTHER" id="PTHR31595:SF57">
    <property type="entry name" value="OS04G0481900 PROTEIN"/>
    <property type="match status" value="1"/>
</dbReference>
<feature type="domain" description="Wax synthase" evidence="9">
    <location>
        <begin position="225"/>
        <end position="309"/>
    </location>
</feature>
<evidence type="ECO:0000256" key="4">
    <source>
        <dbReference type="ARBA" id="ARBA00022679"/>
    </source>
</evidence>
<dbReference type="InterPro" id="IPR044851">
    <property type="entry name" value="Wax_synthase"/>
</dbReference>
<keyword evidence="4 10" id="KW-0808">Transferase</keyword>
<feature type="transmembrane region" description="Helical" evidence="8">
    <location>
        <begin position="303"/>
        <end position="323"/>
    </location>
</feature>
<accession>A0A9P5U5Z8</accession>
<gene>
    <name evidence="10" type="ORF">BDP27DRAFT_914905</name>
</gene>
<name>A0A9P5U5Z8_9AGAR</name>
<protein>
    <submittedName>
        <fullName evidence="10">Membrane bound O-acyl transferase family-domain-containing protein</fullName>
    </submittedName>
</protein>
<comment type="caution">
    <text evidence="10">The sequence shown here is derived from an EMBL/GenBank/DDBJ whole genome shotgun (WGS) entry which is preliminary data.</text>
</comment>
<reference evidence="10" key="1">
    <citation type="submission" date="2020-11" db="EMBL/GenBank/DDBJ databases">
        <authorList>
            <consortium name="DOE Joint Genome Institute"/>
            <person name="Ahrendt S."/>
            <person name="Riley R."/>
            <person name="Andreopoulos W."/>
            <person name="Labutti K."/>
            <person name="Pangilinan J."/>
            <person name="Ruiz-Duenas F.J."/>
            <person name="Barrasa J.M."/>
            <person name="Sanchez-Garcia M."/>
            <person name="Camarero S."/>
            <person name="Miyauchi S."/>
            <person name="Serrano A."/>
            <person name="Linde D."/>
            <person name="Babiker R."/>
            <person name="Drula E."/>
            <person name="Ayuso-Fernandez I."/>
            <person name="Pacheco R."/>
            <person name="Padilla G."/>
            <person name="Ferreira P."/>
            <person name="Barriuso J."/>
            <person name="Kellner H."/>
            <person name="Castanera R."/>
            <person name="Alfaro M."/>
            <person name="Ramirez L."/>
            <person name="Pisabarro A.G."/>
            <person name="Kuo A."/>
            <person name="Tritt A."/>
            <person name="Lipzen A."/>
            <person name="He G."/>
            <person name="Yan M."/>
            <person name="Ng V."/>
            <person name="Cullen D."/>
            <person name="Martin F."/>
            <person name="Rosso M.-N."/>
            <person name="Henrissat B."/>
            <person name="Hibbett D."/>
            <person name="Martinez A.T."/>
            <person name="Grigoriev I.V."/>
        </authorList>
    </citation>
    <scope>NUCLEOTIDE SEQUENCE</scope>
    <source>
        <strain evidence="10">AH 40177</strain>
    </source>
</reference>
<evidence type="ECO:0000313" key="11">
    <source>
        <dbReference type="Proteomes" id="UP000772434"/>
    </source>
</evidence>
<dbReference type="OrthoDB" id="1077582at2759"/>
<evidence type="ECO:0000256" key="6">
    <source>
        <dbReference type="ARBA" id="ARBA00022989"/>
    </source>
</evidence>
<feature type="transmembrane region" description="Helical" evidence="8">
    <location>
        <begin position="279"/>
        <end position="297"/>
    </location>
</feature>
<organism evidence="10 11">
    <name type="scientific">Rhodocollybia butyracea</name>
    <dbReference type="NCBI Taxonomy" id="206335"/>
    <lineage>
        <taxon>Eukaryota</taxon>
        <taxon>Fungi</taxon>
        <taxon>Dikarya</taxon>
        <taxon>Basidiomycota</taxon>
        <taxon>Agaricomycotina</taxon>
        <taxon>Agaricomycetes</taxon>
        <taxon>Agaricomycetidae</taxon>
        <taxon>Agaricales</taxon>
        <taxon>Marasmiineae</taxon>
        <taxon>Omphalotaceae</taxon>
        <taxon>Rhodocollybia</taxon>
    </lineage>
</organism>
<keyword evidence="7 8" id="KW-0472">Membrane</keyword>
<evidence type="ECO:0000256" key="3">
    <source>
        <dbReference type="ARBA" id="ARBA00007282"/>
    </source>
</evidence>
<dbReference type="GO" id="GO:0008374">
    <property type="term" value="F:O-acyltransferase activity"/>
    <property type="evidence" value="ECO:0007669"/>
    <property type="project" value="InterPro"/>
</dbReference>
<dbReference type="GO" id="GO:0006629">
    <property type="term" value="P:lipid metabolic process"/>
    <property type="evidence" value="ECO:0007669"/>
    <property type="project" value="InterPro"/>
</dbReference>
<evidence type="ECO:0000259" key="9">
    <source>
        <dbReference type="Pfam" id="PF13813"/>
    </source>
</evidence>
<dbReference type="Proteomes" id="UP000772434">
    <property type="component" value="Unassembled WGS sequence"/>
</dbReference>
<dbReference type="Pfam" id="PF13813">
    <property type="entry name" value="MBOAT_2"/>
    <property type="match status" value="1"/>
</dbReference>
<evidence type="ECO:0000256" key="5">
    <source>
        <dbReference type="ARBA" id="ARBA00022692"/>
    </source>
</evidence>
<comment type="similarity">
    <text evidence="3">Belongs to the wax synthase family.</text>
</comment>
<comment type="pathway">
    <text evidence="2">Secondary metabolite biosynthesis.</text>
</comment>
<proteinExistence type="inferred from homology"/>
<evidence type="ECO:0000256" key="1">
    <source>
        <dbReference type="ARBA" id="ARBA00004141"/>
    </source>
</evidence>
<dbReference type="GO" id="GO:0016020">
    <property type="term" value="C:membrane"/>
    <property type="evidence" value="ECO:0007669"/>
    <property type="project" value="UniProtKB-SubCell"/>
</dbReference>
<feature type="transmembrane region" description="Helical" evidence="8">
    <location>
        <begin position="185"/>
        <end position="207"/>
    </location>
</feature>
<dbReference type="InterPro" id="IPR032805">
    <property type="entry name" value="Wax_synthase_dom"/>
</dbReference>
<comment type="subcellular location">
    <subcellularLocation>
        <location evidence="1">Membrane</location>
        <topology evidence="1">Multi-pass membrane protein</topology>
    </subcellularLocation>
</comment>
<evidence type="ECO:0000256" key="7">
    <source>
        <dbReference type="ARBA" id="ARBA00023136"/>
    </source>
</evidence>
<dbReference type="AlphaFoldDB" id="A0A9P5U5Z8"/>
<keyword evidence="6 8" id="KW-1133">Transmembrane helix</keyword>
<feature type="transmembrane region" description="Helical" evidence="8">
    <location>
        <begin position="24"/>
        <end position="46"/>
    </location>
</feature>
<feature type="transmembrane region" description="Helical" evidence="8">
    <location>
        <begin position="142"/>
        <end position="165"/>
    </location>
</feature>
<feature type="transmembrane region" description="Helical" evidence="8">
    <location>
        <begin position="335"/>
        <end position="357"/>
    </location>
</feature>
<evidence type="ECO:0000256" key="8">
    <source>
        <dbReference type="SAM" id="Phobius"/>
    </source>
</evidence>
<keyword evidence="11" id="KW-1185">Reference proteome</keyword>
<evidence type="ECO:0000313" key="10">
    <source>
        <dbReference type="EMBL" id="KAF9067471.1"/>
    </source>
</evidence>
<dbReference type="EMBL" id="JADNRY010000073">
    <property type="protein sequence ID" value="KAF9067471.1"/>
    <property type="molecule type" value="Genomic_DNA"/>
</dbReference>